<dbReference type="Proteomes" id="UP000678499">
    <property type="component" value="Unassembled WGS sequence"/>
</dbReference>
<organism evidence="3">
    <name type="scientific">Notodromas monacha</name>
    <dbReference type="NCBI Taxonomy" id="399045"/>
    <lineage>
        <taxon>Eukaryota</taxon>
        <taxon>Metazoa</taxon>
        <taxon>Ecdysozoa</taxon>
        <taxon>Arthropoda</taxon>
        <taxon>Crustacea</taxon>
        <taxon>Oligostraca</taxon>
        <taxon>Ostracoda</taxon>
        <taxon>Podocopa</taxon>
        <taxon>Podocopida</taxon>
        <taxon>Cypridocopina</taxon>
        <taxon>Cypridoidea</taxon>
        <taxon>Cyprididae</taxon>
        <taxon>Notodromas</taxon>
    </lineage>
</organism>
<dbReference type="InterPro" id="IPR009003">
    <property type="entry name" value="Peptidase_S1_PA"/>
</dbReference>
<evidence type="ECO:0000256" key="2">
    <source>
        <dbReference type="SAM" id="Phobius"/>
    </source>
</evidence>
<sequence length="531" mass="61236">MDLVTISDHRRRKSSSLLTRDSSHFLLISVALIGAVFLIYTNMKKSSFSESDVGFRRNNHHNNKIKVANRIHESEKKRSRPESDDSDNNKREKIHDEMKNNPYDSVEENSVNNKHYEAREVETEFQDTKDKRQKPGREEERSHEEYNDVDKEAPKKHERVYQDTRDDGADPKSHDENSEGEKHYDEEFEKNFTPDYDDDNKNELSHKQMNEVQRNADQDSQRFGEESFKRERKDFRHKSAKGRDDDEDLENDNDREEDSNFQKLNNDAKHPSDEQEDDETKEENKSINSMKKQPSEDKIVPDKTNSENVAQEIPESGKQEKAGRVSQADDEEKTHDLPEEKPRFGKVSDDEGKRASKPSRSVSENYRYFVRLEDTIIDNDNVENYVTVVKLSPGVQVSQYARPVKIPTAHTYDGMTAILVTLKLVRNSQKIPEVLPVIGKYKILNDCPHETLLQTYPKLGLSDAICAEHISGRLCQNSLPGSALMCTKKKDARSSMIERPFLCGMWAPLTSISGTSKFCAFRRILPPTPKP</sequence>
<feature type="compositionally biased region" description="Basic and acidic residues" evidence="1">
    <location>
        <begin position="70"/>
        <end position="99"/>
    </location>
</feature>
<feature type="compositionally biased region" description="Basic and acidic residues" evidence="1">
    <location>
        <begin position="332"/>
        <end position="354"/>
    </location>
</feature>
<name>A0A7R9BDB2_9CRUS</name>
<dbReference type="EMBL" id="CAJPEX010000097">
    <property type="protein sequence ID" value="CAG0913265.1"/>
    <property type="molecule type" value="Genomic_DNA"/>
</dbReference>
<feature type="compositionally biased region" description="Basic and acidic residues" evidence="1">
    <location>
        <begin position="114"/>
        <end position="192"/>
    </location>
</feature>
<evidence type="ECO:0000256" key="1">
    <source>
        <dbReference type="SAM" id="MobiDB-lite"/>
    </source>
</evidence>
<feature type="transmembrane region" description="Helical" evidence="2">
    <location>
        <begin position="21"/>
        <end position="40"/>
    </location>
</feature>
<keyword evidence="2" id="KW-0472">Membrane</keyword>
<feature type="compositionally biased region" description="Basic residues" evidence="1">
    <location>
        <begin position="57"/>
        <end position="69"/>
    </location>
</feature>
<gene>
    <name evidence="3" type="ORF">NMOB1V02_LOCUS1016</name>
</gene>
<proteinExistence type="predicted"/>
<evidence type="ECO:0000313" key="3">
    <source>
        <dbReference type="EMBL" id="CAD7273113.1"/>
    </source>
</evidence>
<feature type="region of interest" description="Disordered" evidence="1">
    <location>
        <begin position="49"/>
        <end position="360"/>
    </location>
</feature>
<evidence type="ECO:0000313" key="4">
    <source>
        <dbReference type="Proteomes" id="UP000678499"/>
    </source>
</evidence>
<feature type="compositionally biased region" description="Acidic residues" evidence="1">
    <location>
        <begin position="245"/>
        <end position="259"/>
    </location>
</feature>
<keyword evidence="4" id="KW-1185">Reference proteome</keyword>
<dbReference type="SUPFAM" id="SSF50494">
    <property type="entry name" value="Trypsin-like serine proteases"/>
    <property type="match status" value="1"/>
</dbReference>
<keyword evidence="2" id="KW-0812">Transmembrane</keyword>
<keyword evidence="2" id="KW-1133">Transmembrane helix</keyword>
<dbReference type="AlphaFoldDB" id="A0A7R9BDB2"/>
<reference evidence="3" key="1">
    <citation type="submission" date="2020-11" db="EMBL/GenBank/DDBJ databases">
        <authorList>
            <person name="Tran Van P."/>
        </authorList>
    </citation>
    <scope>NUCLEOTIDE SEQUENCE</scope>
</reference>
<dbReference type="EMBL" id="OA882134">
    <property type="protein sequence ID" value="CAD7273113.1"/>
    <property type="molecule type" value="Genomic_DNA"/>
</dbReference>
<accession>A0A7R9BDB2</accession>
<feature type="compositionally biased region" description="Basic and acidic residues" evidence="1">
    <location>
        <begin position="199"/>
        <end position="234"/>
    </location>
</feature>
<protein>
    <submittedName>
        <fullName evidence="3">Uncharacterized protein</fullName>
    </submittedName>
</protein>
<feature type="compositionally biased region" description="Basic and acidic residues" evidence="1">
    <location>
        <begin position="293"/>
        <end position="305"/>
    </location>
</feature>